<dbReference type="GeneID" id="108557902"/>
<keyword evidence="10" id="KW-0539">Nucleus</keyword>
<keyword evidence="7" id="KW-0479">Metal-binding</keyword>
<evidence type="ECO:0000256" key="5">
    <source>
        <dbReference type="ARBA" id="ARBA00022679"/>
    </source>
</evidence>
<evidence type="ECO:0000256" key="7">
    <source>
        <dbReference type="ARBA" id="ARBA00022723"/>
    </source>
</evidence>
<name>A0ABM1M6A2_NICVS</name>
<dbReference type="InterPro" id="IPR011011">
    <property type="entry name" value="Znf_FYVE_PHD"/>
</dbReference>
<evidence type="ECO:0000256" key="10">
    <source>
        <dbReference type="ARBA" id="ARBA00023242"/>
    </source>
</evidence>
<evidence type="ECO:0000256" key="1">
    <source>
        <dbReference type="ARBA" id="ARBA00004123"/>
    </source>
</evidence>
<dbReference type="InterPro" id="IPR025766">
    <property type="entry name" value="ADD"/>
</dbReference>
<dbReference type="SUPFAM" id="SSF57903">
    <property type="entry name" value="FYVE/PHD zinc finger"/>
    <property type="match status" value="1"/>
</dbReference>
<evidence type="ECO:0000256" key="4">
    <source>
        <dbReference type="ARBA" id="ARBA00022603"/>
    </source>
</evidence>
<proteinExistence type="inferred from homology"/>
<dbReference type="Pfam" id="PF17980">
    <property type="entry name" value="ADD_DNMT3"/>
    <property type="match status" value="1"/>
</dbReference>
<accession>A0ABM1M6A2</accession>
<dbReference type="InterPro" id="IPR018117">
    <property type="entry name" value="C5_DNA_meth_AS"/>
</dbReference>
<dbReference type="InterPro" id="IPR013083">
    <property type="entry name" value="Znf_RING/FYVE/PHD"/>
</dbReference>
<dbReference type="InterPro" id="IPR000313">
    <property type="entry name" value="PWWP_dom"/>
</dbReference>
<dbReference type="Pfam" id="PF00145">
    <property type="entry name" value="DNA_methylase"/>
    <property type="match status" value="1"/>
</dbReference>
<dbReference type="PANTHER" id="PTHR23068:SF25">
    <property type="entry name" value="DNA (CYTOSINE-5)-METHYLTRANSFERASE DRM2"/>
    <property type="match status" value="1"/>
</dbReference>
<keyword evidence="6 11" id="KW-0949">S-adenosyl-L-methionine</keyword>
<dbReference type="PANTHER" id="PTHR23068">
    <property type="entry name" value="DNA CYTOSINE-5- -METHYLTRANSFERASE 3-RELATED"/>
    <property type="match status" value="1"/>
</dbReference>
<dbReference type="InterPro" id="IPR049554">
    <property type="entry name" value="DNMT3_ADD_PHD"/>
</dbReference>
<feature type="active site" evidence="11">
    <location>
        <position position="378"/>
    </location>
</feature>
<dbReference type="CDD" id="cd11725">
    <property type="entry name" value="ADDz_Dnmt3"/>
    <property type="match status" value="1"/>
</dbReference>
<comment type="similarity">
    <text evidence="11">Belongs to the class I-like SAM-binding methyltransferase superfamily. C5-methyltransferase family.</text>
</comment>
<dbReference type="InterPro" id="IPR040552">
    <property type="entry name" value="DNMT3_ADD_GATA1-like"/>
</dbReference>
<keyword evidence="3" id="KW-0678">Repressor</keyword>
<sequence>MGDPKGYSVLWGKFGRIFWPALVLPSTLVHSKANDDNIWVFWFGDHTFSQVKKANIVNFEEYFKDKTITFFRQNTKQSDWLKAIYEAIKIYSKQRNLLVDNWKSERLLKWALNGFPRLGEMSENFTLPEWIVQKLDELNKTFEVETESESDDDYDALFPIRITNQREFEIMCIGCYSFKILHEHPIFFGNICKICQTKLIKTLFMFGDDDAQYCCSICGDFGNLILCSSSKCGRGFCAKCIDILKDDRKSILEQDNWLCYICSSSPRNSKCFIQLREDWMERVHTLFNEKLIFKIPSFPKKKLRVLSVFDGIGTGLVALNKLNIDVEIYYAIEIDENAIEIVHSHFKNVEHLGDIKGINENTLLEICPIDLILAGSPCNDLSRANPLRKGLYEPSGTGILFFYFFKILTTMAKINGPFFWLFENVSSMNIKNKNIISRFLMCEPTMVSAAWVSPQRRERFFWGNLPTLQCNFENKGPTLEEYLGSNRKALCEKVNTITTKRNSLYQGNENKYPVFDETTMENDVLTINEIESVFGFDIDYTNVSNIGVSSRQELLGKAWSVQVSCLLLRCLKQFYRSTN</sequence>
<evidence type="ECO:0000259" key="12">
    <source>
        <dbReference type="PROSITE" id="PS51533"/>
    </source>
</evidence>
<dbReference type="Gene3D" id="3.40.50.150">
    <property type="entry name" value="Vaccinia Virus protein VP39"/>
    <property type="match status" value="1"/>
</dbReference>
<dbReference type="SUPFAM" id="SSF63748">
    <property type="entry name" value="Tudor/PWWP/MBT"/>
    <property type="match status" value="1"/>
</dbReference>
<dbReference type="InterPro" id="IPR001525">
    <property type="entry name" value="C5_MeTfrase"/>
</dbReference>
<keyword evidence="4 11" id="KW-0489">Methyltransferase</keyword>
<dbReference type="Gene3D" id="3.30.40.10">
    <property type="entry name" value="Zinc/RING finger domain, C3HC4 (zinc finger)"/>
    <property type="match status" value="1"/>
</dbReference>
<dbReference type="SUPFAM" id="SSF53335">
    <property type="entry name" value="S-adenosyl-L-methionine-dependent methyltransferases"/>
    <property type="match status" value="1"/>
</dbReference>
<evidence type="ECO:0000256" key="6">
    <source>
        <dbReference type="ARBA" id="ARBA00022691"/>
    </source>
</evidence>
<dbReference type="PROSITE" id="PS51679">
    <property type="entry name" value="SAM_MT_C5"/>
    <property type="match status" value="1"/>
</dbReference>
<evidence type="ECO:0000256" key="2">
    <source>
        <dbReference type="ARBA" id="ARBA00011975"/>
    </source>
</evidence>
<dbReference type="PROSITE" id="PS51533">
    <property type="entry name" value="ADD"/>
    <property type="match status" value="1"/>
</dbReference>
<evidence type="ECO:0000313" key="13">
    <source>
        <dbReference type="Proteomes" id="UP000695000"/>
    </source>
</evidence>
<evidence type="ECO:0000256" key="3">
    <source>
        <dbReference type="ARBA" id="ARBA00022491"/>
    </source>
</evidence>
<keyword evidence="9" id="KW-0862">Zinc</keyword>
<dbReference type="CDD" id="cd05835">
    <property type="entry name" value="PWWP_DNMT3"/>
    <property type="match status" value="1"/>
</dbReference>
<evidence type="ECO:0000256" key="11">
    <source>
        <dbReference type="PROSITE-ProRule" id="PRU01016"/>
    </source>
</evidence>
<dbReference type="InterPro" id="IPR050390">
    <property type="entry name" value="C5-Methyltransferase"/>
</dbReference>
<keyword evidence="5 11" id="KW-0808">Transferase</keyword>
<reference evidence="14" key="1">
    <citation type="submission" date="2025-08" db="UniProtKB">
        <authorList>
            <consortium name="RefSeq"/>
        </authorList>
    </citation>
    <scope>IDENTIFICATION</scope>
    <source>
        <tissue evidence="14">Whole Larva</tissue>
    </source>
</reference>
<dbReference type="Gene3D" id="2.30.30.140">
    <property type="match status" value="1"/>
</dbReference>
<protein>
    <recommendedName>
        <fullName evidence="2">DNA (cytosine-5-)-methyltransferase</fullName>
        <ecNumber evidence="2">2.1.1.37</ecNumber>
    </recommendedName>
</protein>
<dbReference type="Pfam" id="PF21255">
    <property type="entry name" value="DNMT3_ADD_GATA1-like"/>
    <property type="match status" value="1"/>
</dbReference>
<keyword evidence="8" id="KW-0863">Zinc-finger</keyword>
<dbReference type="InterPro" id="IPR029063">
    <property type="entry name" value="SAM-dependent_MTases_sf"/>
</dbReference>
<dbReference type="RefSeq" id="XP_017770102.1">
    <property type="nucleotide sequence ID" value="XM_017914613.1"/>
</dbReference>
<dbReference type="Pfam" id="PF00855">
    <property type="entry name" value="PWWP"/>
    <property type="match status" value="1"/>
</dbReference>
<dbReference type="PROSITE" id="PS00094">
    <property type="entry name" value="C5_MTASE_1"/>
    <property type="match status" value="1"/>
</dbReference>
<evidence type="ECO:0000313" key="14">
    <source>
        <dbReference type="RefSeq" id="XP_017770102.1"/>
    </source>
</evidence>
<keyword evidence="13" id="KW-1185">Reference proteome</keyword>
<comment type="subcellular location">
    <subcellularLocation>
        <location evidence="1">Nucleus</location>
    </subcellularLocation>
</comment>
<organism evidence="13 14">
    <name type="scientific">Nicrophorus vespilloides</name>
    <name type="common">Boreal carrion beetle</name>
    <dbReference type="NCBI Taxonomy" id="110193"/>
    <lineage>
        <taxon>Eukaryota</taxon>
        <taxon>Metazoa</taxon>
        <taxon>Ecdysozoa</taxon>
        <taxon>Arthropoda</taxon>
        <taxon>Hexapoda</taxon>
        <taxon>Insecta</taxon>
        <taxon>Pterygota</taxon>
        <taxon>Neoptera</taxon>
        <taxon>Endopterygota</taxon>
        <taxon>Coleoptera</taxon>
        <taxon>Polyphaga</taxon>
        <taxon>Staphyliniformia</taxon>
        <taxon>Silphidae</taxon>
        <taxon>Nicrophorinae</taxon>
        <taxon>Nicrophorus</taxon>
    </lineage>
</organism>
<dbReference type="Proteomes" id="UP000695000">
    <property type="component" value="Unplaced"/>
</dbReference>
<evidence type="ECO:0000256" key="9">
    <source>
        <dbReference type="ARBA" id="ARBA00022833"/>
    </source>
</evidence>
<feature type="domain" description="PHD-type" evidence="12">
    <location>
        <begin position="160"/>
        <end position="292"/>
    </location>
</feature>
<gene>
    <name evidence="14" type="primary">LOC108557902</name>
</gene>
<evidence type="ECO:0000256" key="8">
    <source>
        <dbReference type="ARBA" id="ARBA00022771"/>
    </source>
</evidence>
<dbReference type="EC" id="2.1.1.37" evidence="2"/>